<dbReference type="Proteomes" id="UP000807306">
    <property type="component" value="Unassembled WGS sequence"/>
</dbReference>
<dbReference type="OrthoDB" id="6770063at2759"/>
<feature type="transmembrane region" description="Helical" evidence="6">
    <location>
        <begin position="311"/>
        <end position="335"/>
    </location>
</feature>
<keyword evidence="3 6" id="KW-1133">Transmembrane helix</keyword>
<dbReference type="PANTHER" id="PTHR23502">
    <property type="entry name" value="MAJOR FACILITATOR SUPERFAMILY"/>
    <property type="match status" value="1"/>
</dbReference>
<feature type="transmembrane region" description="Helical" evidence="6">
    <location>
        <begin position="146"/>
        <end position="165"/>
    </location>
</feature>
<evidence type="ECO:0000256" key="2">
    <source>
        <dbReference type="ARBA" id="ARBA00022692"/>
    </source>
</evidence>
<comment type="subcellular location">
    <subcellularLocation>
        <location evidence="1">Membrane</location>
        <topology evidence="1">Multi-pass membrane protein</topology>
    </subcellularLocation>
</comment>
<dbReference type="FunFam" id="1.20.1250.20:FF:000011">
    <property type="entry name" value="MFS multidrug transporter, putative"/>
    <property type="match status" value="1"/>
</dbReference>
<evidence type="ECO:0000259" key="7">
    <source>
        <dbReference type="PROSITE" id="PS50850"/>
    </source>
</evidence>
<dbReference type="PANTHER" id="PTHR23502:SF60">
    <property type="entry name" value="MAJOR FACILITATOR SUPERFAMILY (MFS) PROFILE DOMAIN-CONTAINING PROTEIN-RELATED"/>
    <property type="match status" value="1"/>
</dbReference>
<feature type="region of interest" description="Disordered" evidence="5">
    <location>
        <begin position="1"/>
        <end position="28"/>
    </location>
</feature>
<evidence type="ECO:0000256" key="4">
    <source>
        <dbReference type="ARBA" id="ARBA00023136"/>
    </source>
</evidence>
<feature type="transmembrane region" description="Helical" evidence="6">
    <location>
        <begin position="454"/>
        <end position="473"/>
    </location>
</feature>
<dbReference type="Gene3D" id="1.20.1250.20">
    <property type="entry name" value="MFS general substrate transporter like domains"/>
    <property type="match status" value="1"/>
</dbReference>
<reference evidence="8" key="1">
    <citation type="submission" date="2020-11" db="EMBL/GenBank/DDBJ databases">
        <authorList>
            <consortium name="DOE Joint Genome Institute"/>
            <person name="Ahrendt S."/>
            <person name="Riley R."/>
            <person name="Andreopoulos W."/>
            <person name="Labutti K."/>
            <person name="Pangilinan J."/>
            <person name="Ruiz-Duenas F.J."/>
            <person name="Barrasa J.M."/>
            <person name="Sanchez-Garcia M."/>
            <person name="Camarero S."/>
            <person name="Miyauchi S."/>
            <person name="Serrano A."/>
            <person name="Linde D."/>
            <person name="Babiker R."/>
            <person name="Drula E."/>
            <person name="Ayuso-Fernandez I."/>
            <person name="Pacheco R."/>
            <person name="Padilla G."/>
            <person name="Ferreira P."/>
            <person name="Barriuso J."/>
            <person name="Kellner H."/>
            <person name="Castanera R."/>
            <person name="Alfaro M."/>
            <person name="Ramirez L."/>
            <person name="Pisabarro A.G."/>
            <person name="Kuo A."/>
            <person name="Tritt A."/>
            <person name="Lipzen A."/>
            <person name="He G."/>
            <person name="Yan M."/>
            <person name="Ng V."/>
            <person name="Cullen D."/>
            <person name="Martin F."/>
            <person name="Rosso M.-N."/>
            <person name="Henrissat B."/>
            <person name="Hibbett D."/>
            <person name="Martinez A.T."/>
            <person name="Grigoriev I.V."/>
        </authorList>
    </citation>
    <scope>NUCLEOTIDE SEQUENCE</scope>
    <source>
        <strain evidence="8">CBS 506.95</strain>
    </source>
</reference>
<dbReference type="InterPro" id="IPR011701">
    <property type="entry name" value="MFS"/>
</dbReference>
<dbReference type="EMBL" id="MU157835">
    <property type="protein sequence ID" value="KAF9531434.1"/>
    <property type="molecule type" value="Genomic_DNA"/>
</dbReference>
<feature type="transmembrane region" description="Helical" evidence="6">
    <location>
        <begin position="232"/>
        <end position="254"/>
    </location>
</feature>
<feature type="transmembrane region" description="Helical" evidence="6">
    <location>
        <begin position="114"/>
        <end position="134"/>
    </location>
</feature>
<feature type="transmembrane region" description="Helical" evidence="6">
    <location>
        <begin position="422"/>
        <end position="442"/>
    </location>
</feature>
<keyword evidence="4 6" id="KW-0472">Membrane</keyword>
<dbReference type="GO" id="GO:0016020">
    <property type="term" value="C:membrane"/>
    <property type="evidence" value="ECO:0007669"/>
    <property type="project" value="UniProtKB-SubCell"/>
</dbReference>
<dbReference type="Pfam" id="PF07690">
    <property type="entry name" value="MFS_1"/>
    <property type="match status" value="1"/>
</dbReference>
<evidence type="ECO:0000256" key="1">
    <source>
        <dbReference type="ARBA" id="ARBA00004141"/>
    </source>
</evidence>
<protein>
    <submittedName>
        <fullName evidence="8">MFS polyamine transporter</fullName>
    </submittedName>
</protein>
<name>A0A9P6EM42_9AGAR</name>
<dbReference type="CDD" id="cd17323">
    <property type="entry name" value="MFS_Tpo1_MDR_like"/>
    <property type="match status" value="1"/>
</dbReference>
<keyword evidence="9" id="KW-1185">Reference proteome</keyword>
<sequence>MPYNARNGRKKWELLSQDSPSWESQADASEETFSDHIYPASDSVKTKLPSRDNVLWVDWDGLEDPSHPKNWSPRKKWAVTLILSCFAFISPISSTMVAPATSRIAGEFSITNPSMISMTTSIFVLGYCIGPLIIGPLSEIYGRQRVLQSSYLFYLLWNTACALAQSHTQLLAFRILSGLGGSAPLAIGAAIIGDVWHPEERGRAIGIYCAAPLLGPVVGPVCGAWVAEYSSWRWVFWSTSAVALGIQVVGLFFFKETFAPYLLEQKAKSLEGKLDSEQAEKYQYVRSIYEGKSNRSWQAIFKIAMTRPFQLFYHETIIQILGVYFGFIYGIYYLYLTQIPPIFEHVYHQPVGIAGLHYIALGTGVTIASQANAMFMDPIYTRFKAKNRGIGEPEFRLPSMMVGSVILPIGLLLSGWSAEYALHWIITDVGMVFVGMGVILVFQSIQAYMVDAFTLHAASALATAATLRSLAGFGFPLFAPSMYQKLGFGKGDTLLACLAIVIGCPAPILLWRYGNSIRAGSRYARQPLTHGPTRGQS</sequence>
<evidence type="ECO:0000313" key="9">
    <source>
        <dbReference type="Proteomes" id="UP000807306"/>
    </source>
</evidence>
<comment type="caution">
    <text evidence="8">The sequence shown here is derived from an EMBL/GenBank/DDBJ whole genome shotgun (WGS) entry which is preliminary data.</text>
</comment>
<evidence type="ECO:0000256" key="3">
    <source>
        <dbReference type="ARBA" id="ARBA00022989"/>
    </source>
</evidence>
<feature type="transmembrane region" description="Helical" evidence="6">
    <location>
        <begin position="355"/>
        <end position="376"/>
    </location>
</feature>
<dbReference type="GO" id="GO:0022857">
    <property type="term" value="F:transmembrane transporter activity"/>
    <property type="evidence" value="ECO:0007669"/>
    <property type="project" value="InterPro"/>
</dbReference>
<organism evidence="8 9">
    <name type="scientific">Crepidotus variabilis</name>
    <dbReference type="NCBI Taxonomy" id="179855"/>
    <lineage>
        <taxon>Eukaryota</taxon>
        <taxon>Fungi</taxon>
        <taxon>Dikarya</taxon>
        <taxon>Basidiomycota</taxon>
        <taxon>Agaricomycotina</taxon>
        <taxon>Agaricomycetes</taxon>
        <taxon>Agaricomycetidae</taxon>
        <taxon>Agaricales</taxon>
        <taxon>Agaricineae</taxon>
        <taxon>Crepidotaceae</taxon>
        <taxon>Crepidotus</taxon>
    </lineage>
</organism>
<feature type="transmembrane region" description="Helical" evidence="6">
    <location>
        <begin position="493"/>
        <end position="513"/>
    </location>
</feature>
<dbReference type="AlphaFoldDB" id="A0A9P6EM42"/>
<proteinExistence type="predicted"/>
<dbReference type="InterPro" id="IPR020846">
    <property type="entry name" value="MFS_dom"/>
</dbReference>
<dbReference type="PROSITE" id="PS50850">
    <property type="entry name" value="MFS"/>
    <property type="match status" value="1"/>
</dbReference>
<gene>
    <name evidence="8" type="ORF">CPB83DRAFT_849016</name>
</gene>
<feature type="transmembrane region" description="Helical" evidence="6">
    <location>
        <begin position="171"/>
        <end position="193"/>
    </location>
</feature>
<keyword evidence="2 6" id="KW-0812">Transmembrane</keyword>
<dbReference type="SUPFAM" id="SSF103473">
    <property type="entry name" value="MFS general substrate transporter"/>
    <property type="match status" value="1"/>
</dbReference>
<accession>A0A9P6EM42</accession>
<feature type="transmembrane region" description="Helical" evidence="6">
    <location>
        <begin position="397"/>
        <end position="416"/>
    </location>
</feature>
<evidence type="ECO:0000256" key="6">
    <source>
        <dbReference type="SAM" id="Phobius"/>
    </source>
</evidence>
<evidence type="ECO:0000256" key="5">
    <source>
        <dbReference type="SAM" id="MobiDB-lite"/>
    </source>
</evidence>
<feature type="transmembrane region" description="Helical" evidence="6">
    <location>
        <begin position="205"/>
        <end position="226"/>
    </location>
</feature>
<dbReference type="InterPro" id="IPR036259">
    <property type="entry name" value="MFS_trans_sf"/>
</dbReference>
<feature type="compositionally biased region" description="Polar residues" evidence="5">
    <location>
        <begin position="16"/>
        <end position="27"/>
    </location>
</feature>
<feature type="domain" description="Major facilitator superfamily (MFS) profile" evidence="7">
    <location>
        <begin position="79"/>
        <end position="515"/>
    </location>
</feature>
<feature type="transmembrane region" description="Helical" evidence="6">
    <location>
        <begin position="77"/>
        <end position="94"/>
    </location>
</feature>
<evidence type="ECO:0000313" key="8">
    <source>
        <dbReference type="EMBL" id="KAF9531434.1"/>
    </source>
</evidence>